<evidence type="ECO:0000313" key="2">
    <source>
        <dbReference type="EMBL" id="NOJ77632.1"/>
    </source>
</evidence>
<evidence type="ECO:0000256" key="1">
    <source>
        <dbReference type="SAM" id="MobiDB-lite"/>
    </source>
</evidence>
<comment type="caution">
    <text evidence="2">The sequence shown here is derived from an EMBL/GenBank/DDBJ whole genome shotgun (WGS) entry which is preliminary data.</text>
</comment>
<sequence>MRGTMRSRVSPEQFRQTSLFPRGLSAASRAAEGSAAPRTEGGPAAPVAPTPRPVAPPVPMPQRNLLPDEALRLVTRPPTREELWSRAESLAWRLSAELGMPVRLSVTDNRSTMVSFRRGSAVLALRLHHMFLDAPEPVVRAVADYAGRGHRTAGAILDEYIRGQQPRIRQMRRESDADLNPRGRCFDLQALYDATNRDFFQGLIQARIGWGRMPPRRRRKSIRLGVYDHQTREIRIHPALDTPEVPSFFVEFIIFHEMLHQLFPSTGRGGRRVHHPRAFRERERTFPHYAAALRWERENLGVLLRG</sequence>
<feature type="compositionally biased region" description="Pro residues" evidence="1">
    <location>
        <begin position="46"/>
        <end position="60"/>
    </location>
</feature>
<dbReference type="RefSeq" id="WP_171440113.1">
    <property type="nucleotide sequence ID" value="NZ_JABFNS010000096.1"/>
</dbReference>
<reference evidence="2 3" key="1">
    <citation type="submission" date="2020-05" db="EMBL/GenBank/DDBJ databases">
        <authorList>
            <person name="Whitworth D."/>
        </authorList>
    </citation>
    <scope>NUCLEOTIDE SEQUENCE [LARGE SCALE GENOMIC DNA]</scope>
    <source>
        <strain evidence="2 3">AM005</strain>
    </source>
</reference>
<evidence type="ECO:0000313" key="3">
    <source>
        <dbReference type="Proteomes" id="UP000533080"/>
    </source>
</evidence>
<name>A0A7Y4IE58_MYXXA</name>
<organism evidence="2 3">
    <name type="scientific">Myxococcus xanthus</name>
    <dbReference type="NCBI Taxonomy" id="34"/>
    <lineage>
        <taxon>Bacteria</taxon>
        <taxon>Pseudomonadati</taxon>
        <taxon>Myxococcota</taxon>
        <taxon>Myxococcia</taxon>
        <taxon>Myxococcales</taxon>
        <taxon>Cystobacterineae</taxon>
        <taxon>Myxococcaceae</taxon>
        <taxon>Myxococcus</taxon>
    </lineage>
</organism>
<dbReference type="AlphaFoldDB" id="A0A7Y4IE58"/>
<evidence type="ECO:0008006" key="4">
    <source>
        <dbReference type="Google" id="ProtNLM"/>
    </source>
</evidence>
<feature type="compositionally biased region" description="Low complexity" evidence="1">
    <location>
        <begin position="25"/>
        <end position="36"/>
    </location>
</feature>
<gene>
    <name evidence="2" type="ORF">HNV28_04625</name>
</gene>
<dbReference type="Proteomes" id="UP000533080">
    <property type="component" value="Unassembled WGS sequence"/>
</dbReference>
<protein>
    <recommendedName>
        <fullName evidence="4">SprT-like domain-containing protein</fullName>
    </recommendedName>
</protein>
<accession>A0A7Y4IE58</accession>
<dbReference type="EMBL" id="JABFNT010000010">
    <property type="protein sequence ID" value="NOJ77632.1"/>
    <property type="molecule type" value="Genomic_DNA"/>
</dbReference>
<proteinExistence type="predicted"/>
<feature type="region of interest" description="Disordered" evidence="1">
    <location>
        <begin position="1"/>
        <end position="63"/>
    </location>
</feature>